<dbReference type="Gene3D" id="2.60.40.10">
    <property type="entry name" value="Immunoglobulins"/>
    <property type="match status" value="4"/>
</dbReference>
<gene>
    <name evidence="3" type="ORF">HMPREF9140_00245</name>
</gene>
<feature type="domain" description="Cleaved adhesin" evidence="2">
    <location>
        <begin position="1256"/>
        <end position="1374"/>
    </location>
</feature>
<dbReference type="HOGENOM" id="CLU_004284_0_0_10"/>
<evidence type="ECO:0000313" key="3">
    <source>
        <dbReference type="EMBL" id="EHO74424.1"/>
    </source>
</evidence>
<evidence type="ECO:0000256" key="1">
    <source>
        <dbReference type="SAM" id="SignalP"/>
    </source>
</evidence>
<dbReference type="InterPro" id="IPR013783">
    <property type="entry name" value="Ig-like_fold"/>
</dbReference>
<dbReference type="RefSeq" id="WP_006951172.1">
    <property type="nucleotide sequence ID" value="NZ_JH594521.1"/>
</dbReference>
<name>H1Q007_9BACT</name>
<dbReference type="InterPro" id="IPR011628">
    <property type="entry name" value="Cleaved_adhesin"/>
</dbReference>
<protein>
    <recommendedName>
        <fullName evidence="2">Cleaved adhesin domain-containing protein</fullName>
    </recommendedName>
</protein>
<accession>H1Q007</accession>
<feature type="domain" description="Cleaved adhesin" evidence="2">
    <location>
        <begin position="544"/>
        <end position="688"/>
    </location>
</feature>
<dbReference type="InterPro" id="IPR036116">
    <property type="entry name" value="FN3_sf"/>
</dbReference>
<proteinExistence type="predicted"/>
<dbReference type="eggNOG" id="COG1974">
    <property type="taxonomic scope" value="Bacteria"/>
</dbReference>
<evidence type="ECO:0000259" key="2">
    <source>
        <dbReference type="Pfam" id="PF07675"/>
    </source>
</evidence>
<dbReference type="PATRIC" id="fig|883158.3.peg.254"/>
<dbReference type="EMBL" id="AGWK01000007">
    <property type="protein sequence ID" value="EHO74424.1"/>
    <property type="molecule type" value="Genomic_DNA"/>
</dbReference>
<feature type="signal peptide" evidence="1">
    <location>
        <begin position="1"/>
        <end position="22"/>
    </location>
</feature>
<sequence>MKTKAYLLGSIVAIATALPASAQIRPMTPIPFMAEKLLPGQKSSTPKIDVEKEYPLLKGKFCDQTISPFSEQPVTVMRVNRKTTPLMINQNLTILGNVISKNLTGIYAFNPTPTINLTELVSYNKGFFNGGCGIVGDELHGIYYDASLAGWGLIWVYHYAFDIYTWDLTVEQKLLQNSNSLVALETACDPTTGKIFGEFFTADFQGMEWGEIDYATLTRTTIAPAQHTYVALGITSDGRAFGVADDGNLYQIDRTTGTETLKGSTKLQIKNDKGSYYFQSGEIDPKTDEFYWATTDVDGISALYTIDLNDAHLTEVSSFENLTNIVGMTIPKDKAVDNAPDVANNINLTFVNEQKTGTVSFQAPSKTFGGAPLTGDLKYSITANGKEIAKYQHTLPGAIVNAPATVDEDGMYVFTIIITNDAGDGPKVKVKKYIGYDTPKPVTDITLDIDKATRETKLTWTAPTEGIHAGYIGNLTYDVYRIKNSDTTLVANNITQTNFSETLSQAKLASYTYAVCAVNTTKKSKWASSDNKLFGDILEPPYFDNFEDKGTSLIYKIIDNNGDKSTWKWVDNENKSRAFAYRFNGKNTADDWLITPAFKLKGGKTYNIEFKASSTSSYYAERLEVKYGKSATVEGMSEEVMHETEISEGKYQEFERQITPVTDGEYYIGFHAVSDPNKFYLYLDDISIELAADPAAPAAVTDLKATPDPTGALKSTITFKAPDKTSNGSALANISKIEVKSGNRLVKDITAPALGSIQTVTDDNALAGYNVYSVIAYNDKGNGLKEKTKVYVGVDIPNTPETKTIDNTTSAKITWNNVTGQHDGVLLLGQLTYNIYQVTSDNKLGEKLGSVSGNTTEYTVTGLNNNDGKQGYAKWAVNAENSAGASQFAVASLIVGKPYVLPYHNSFKDAGVEGKFVALEASSQSTVWGISKQVSVDDDGGSLIFHPKEEGHSSIIPGKLSFKGAISPKLIFDYQGEAAAPGKLEILIRHKDGTFDPAVWTHDFTNEPNPGEWNNVVVNLPASLANEDYVFLYIKAISSGDMSSAPIYVDNINIADPLQKDADIELTAPDNLKKGQMANLKLKVTGRGLDKVENAKVKVSVNNKIVHESAISQEIGYAKSIEIPVTYRTTTLDQATSLNVKAEVIMQGDLDPDNNVANATIALEKANVAAPTDLKNTGNHKPNVELTWKAPASTQETVNDDFEEYEAWGLDFGRWTTVDADQGKAGSITQQGSYQHQGEEFAFINWKPSDMFQAGQGLDPHSGDKAAVAIYQVEGQSFVDADNWLISPELSGKEQTVRFWVNNVKGKDFGTESFEVMTSSTGNATSDFQKIGDTYTQSTGTWTEISVKVPQGTRYFAIHHITLGAQAFIFMIDDATFEASSGASSFNIYRDNEFKINTTELTFIDNSADAGTSNHTYSVTAVYFDGSESDPITISVASLIDALQADGQSSFTVYTLDGKLVLDKARSLKSLQKGVYIINGKKTTIIK</sequence>
<dbReference type="Gene3D" id="2.60.120.200">
    <property type="match status" value="2"/>
</dbReference>
<reference evidence="3 4" key="1">
    <citation type="submission" date="2011-12" db="EMBL/GenBank/DDBJ databases">
        <title>The Genome Sequence of Prevotella micans F0438.</title>
        <authorList>
            <consortium name="The Broad Institute Genome Sequencing Platform"/>
            <person name="Earl A."/>
            <person name="Ward D."/>
            <person name="Feldgarden M."/>
            <person name="Gevers D."/>
            <person name="Izard J."/>
            <person name="Baranova O.V."/>
            <person name="Blanton J.M."/>
            <person name="Wade W.G."/>
            <person name="Dewhirst F.E."/>
            <person name="Young S.K."/>
            <person name="Zeng Q."/>
            <person name="Gargeya S."/>
            <person name="Fitzgerald M."/>
            <person name="Haas B."/>
            <person name="Abouelleil A."/>
            <person name="Alvarado L."/>
            <person name="Arachchi H.M."/>
            <person name="Berlin A."/>
            <person name="Chapman S.B."/>
            <person name="Gearin G."/>
            <person name="Goldberg J."/>
            <person name="Griggs A."/>
            <person name="Gujja S."/>
            <person name="Hansen M."/>
            <person name="Heiman D."/>
            <person name="Howarth C."/>
            <person name="Larimer J."/>
            <person name="Lui A."/>
            <person name="MacDonald P.J.P."/>
            <person name="McCowen C."/>
            <person name="Montmayeur A."/>
            <person name="Murphy C."/>
            <person name="Neiman D."/>
            <person name="Pearson M."/>
            <person name="Priest M."/>
            <person name="Roberts A."/>
            <person name="Saif S."/>
            <person name="Shea T."/>
            <person name="Sisk P."/>
            <person name="Stolte C."/>
            <person name="Sykes S."/>
            <person name="Wortman J."/>
            <person name="Nusbaum C."/>
            <person name="Birren B."/>
        </authorList>
    </citation>
    <scope>NUCLEOTIDE SEQUENCE [LARGE SCALE GENOMIC DNA]</scope>
    <source>
        <strain evidence="3 4">F0438</strain>
    </source>
</reference>
<comment type="caution">
    <text evidence="3">The sequence shown here is derived from an EMBL/GenBank/DDBJ whole genome shotgun (WGS) entry which is preliminary data.</text>
</comment>
<dbReference type="Pfam" id="PF07675">
    <property type="entry name" value="Cleaved_Adhesin"/>
    <property type="match status" value="2"/>
</dbReference>
<feature type="chain" id="PRO_5003552524" description="Cleaved adhesin domain-containing protein" evidence="1">
    <location>
        <begin position="23"/>
        <end position="1487"/>
    </location>
</feature>
<keyword evidence="1" id="KW-0732">Signal</keyword>
<organism evidence="3 4">
    <name type="scientific">Prevotella micans F0438</name>
    <dbReference type="NCBI Taxonomy" id="883158"/>
    <lineage>
        <taxon>Bacteria</taxon>
        <taxon>Pseudomonadati</taxon>
        <taxon>Bacteroidota</taxon>
        <taxon>Bacteroidia</taxon>
        <taxon>Bacteroidales</taxon>
        <taxon>Prevotellaceae</taxon>
        <taxon>Prevotella</taxon>
    </lineage>
</organism>
<dbReference type="NCBIfam" id="NF038128">
    <property type="entry name" value="choice_anch_J"/>
    <property type="match status" value="2"/>
</dbReference>
<dbReference type="SUPFAM" id="SSF63825">
    <property type="entry name" value="YWTD domain"/>
    <property type="match status" value="1"/>
</dbReference>
<dbReference type="SUPFAM" id="SSF49265">
    <property type="entry name" value="Fibronectin type III"/>
    <property type="match status" value="1"/>
</dbReference>
<keyword evidence="4" id="KW-1185">Reference proteome</keyword>
<dbReference type="STRING" id="883158.HMPREF9140_00245"/>
<evidence type="ECO:0000313" key="4">
    <source>
        <dbReference type="Proteomes" id="UP000016023"/>
    </source>
</evidence>
<dbReference type="Proteomes" id="UP000016023">
    <property type="component" value="Unassembled WGS sequence"/>
</dbReference>